<evidence type="ECO:0000256" key="1">
    <source>
        <dbReference type="SAM" id="Phobius"/>
    </source>
</evidence>
<accession>A0ABP5GAZ1</accession>
<comment type="caution">
    <text evidence="2">The sequence shown here is derived from an EMBL/GenBank/DDBJ whole genome shotgun (WGS) entry which is preliminary data.</text>
</comment>
<name>A0ABP5GAZ1_9MICC</name>
<dbReference type="InterPro" id="IPR025329">
    <property type="entry name" value="DUF4235"/>
</dbReference>
<dbReference type="Pfam" id="PF14019">
    <property type="entry name" value="DUF4235"/>
    <property type="match status" value="1"/>
</dbReference>
<reference evidence="3" key="1">
    <citation type="journal article" date="2019" name="Int. J. Syst. Evol. Microbiol.">
        <title>The Global Catalogue of Microorganisms (GCM) 10K type strain sequencing project: providing services to taxonomists for standard genome sequencing and annotation.</title>
        <authorList>
            <consortium name="The Broad Institute Genomics Platform"/>
            <consortium name="The Broad Institute Genome Sequencing Center for Infectious Disease"/>
            <person name="Wu L."/>
            <person name="Ma J."/>
        </authorList>
    </citation>
    <scope>NUCLEOTIDE SEQUENCE [LARGE SCALE GENOMIC DNA]</scope>
    <source>
        <strain evidence="3">JCM 13595</strain>
    </source>
</reference>
<keyword evidence="1" id="KW-1133">Transmembrane helix</keyword>
<evidence type="ECO:0000313" key="2">
    <source>
        <dbReference type="EMBL" id="GAA2039652.1"/>
    </source>
</evidence>
<proteinExistence type="predicted"/>
<evidence type="ECO:0008006" key="4">
    <source>
        <dbReference type="Google" id="ProtNLM"/>
    </source>
</evidence>
<dbReference type="Proteomes" id="UP001501461">
    <property type="component" value="Unassembled WGS sequence"/>
</dbReference>
<sequence length="92" mass="9733">MNNIIQKLLRTGVSMGAGYLGAKVVEKVWEGTTGKYAPNAEDDDATMLQFVAFTTISAGVTALLEIGSQRAVSKAMKKTGNKNAQQLGKAEV</sequence>
<evidence type="ECO:0000313" key="3">
    <source>
        <dbReference type="Proteomes" id="UP001501461"/>
    </source>
</evidence>
<keyword evidence="3" id="KW-1185">Reference proteome</keyword>
<protein>
    <recommendedName>
        <fullName evidence="4">DUF4235 domain-containing protein</fullName>
    </recommendedName>
</protein>
<feature type="transmembrane region" description="Helical" evidence="1">
    <location>
        <begin position="47"/>
        <end position="67"/>
    </location>
</feature>
<keyword evidence="1" id="KW-0472">Membrane</keyword>
<keyword evidence="1" id="KW-0812">Transmembrane</keyword>
<dbReference type="EMBL" id="BAAAMN010000041">
    <property type="protein sequence ID" value="GAA2039652.1"/>
    <property type="molecule type" value="Genomic_DNA"/>
</dbReference>
<organism evidence="2 3">
    <name type="scientific">Yaniella flava</name>
    <dbReference type="NCBI Taxonomy" id="287930"/>
    <lineage>
        <taxon>Bacteria</taxon>
        <taxon>Bacillati</taxon>
        <taxon>Actinomycetota</taxon>
        <taxon>Actinomycetes</taxon>
        <taxon>Micrococcales</taxon>
        <taxon>Micrococcaceae</taxon>
        <taxon>Yaniella</taxon>
    </lineage>
</organism>
<dbReference type="RefSeq" id="WP_343958208.1">
    <property type="nucleotide sequence ID" value="NZ_BAAAMN010000041.1"/>
</dbReference>
<gene>
    <name evidence="2" type="ORF">GCM10009720_20210</name>
</gene>